<sequence>MAEWSKAPDSSSGLREKAWVQNPLLTIYFCGSRCEEQIRFPILKVMFGLKEKARKGRENYPACNIWTFTAIIFYAIFIGVWMECRM</sequence>
<dbReference type="EMBL" id="DUZY01000005">
    <property type="protein sequence ID" value="DAD40039.1"/>
    <property type="molecule type" value="Genomic_DNA"/>
</dbReference>
<dbReference type="AlphaFoldDB" id="A0A822Z9I3"/>
<evidence type="ECO:0000313" key="2">
    <source>
        <dbReference type="EMBL" id="DAD40039.1"/>
    </source>
</evidence>
<dbReference type="Proteomes" id="UP000607653">
    <property type="component" value="Unassembled WGS sequence"/>
</dbReference>
<keyword evidence="1" id="KW-1133">Transmembrane helix</keyword>
<comment type="caution">
    <text evidence="2">The sequence shown here is derived from an EMBL/GenBank/DDBJ whole genome shotgun (WGS) entry which is preliminary data.</text>
</comment>
<name>A0A822Z9I3_NELNU</name>
<protein>
    <submittedName>
        <fullName evidence="2">Uncharacterized protein</fullName>
    </submittedName>
</protein>
<accession>A0A822Z9I3</accession>
<evidence type="ECO:0000313" key="3">
    <source>
        <dbReference type="Proteomes" id="UP000607653"/>
    </source>
</evidence>
<feature type="transmembrane region" description="Helical" evidence="1">
    <location>
        <begin position="62"/>
        <end position="82"/>
    </location>
</feature>
<keyword evidence="1" id="KW-0812">Transmembrane</keyword>
<keyword evidence="3" id="KW-1185">Reference proteome</keyword>
<gene>
    <name evidence="2" type="ORF">HUJ06_014362</name>
</gene>
<evidence type="ECO:0000256" key="1">
    <source>
        <dbReference type="SAM" id="Phobius"/>
    </source>
</evidence>
<reference evidence="2 3" key="1">
    <citation type="journal article" date="2020" name="Mol. Biol. Evol.">
        <title>Distinct Expression and Methylation Patterns for Genes with Different Fates following a Single Whole-Genome Duplication in Flowering Plants.</title>
        <authorList>
            <person name="Shi T."/>
            <person name="Rahmani R.S."/>
            <person name="Gugger P.F."/>
            <person name="Wang M."/>
            <person name="Li H."/>
            <person name="Zhang Y."/>
            <person name="Li Z."/>
            <person name="Wang Q."/>
            <person name="Van de Peer Y."/>
            <person name="Marchal K."/>
            <person name="Chen J."/>
        </authorList>
    </citation>
    <scope>NUCLEOTIDE SEQUENCE [LARGE SCALE GENOMIC DNA]</scope>
    <source>
        <tissue evidence="2">Leaf</tissue>
    </source>
</reference>
<organism evidence="2 3">
    <name type="scientific">Nelumbo nucifera</name>
    <name type="common">Sacred lotus</name>
    <dbReference type="NCBI Taxonomy" id="4432"/>
    <lineage>
        <taxon>Eukaryota</taxon>
        <taxon>Viridiplantae</taxon>
        <taxon>Streptophyta</taxon>
        <taxon>Embryophyta</taxon>
        <taxon>Tracheophyta</taxon>
        <taxon>Spermatophyta</taxon>
        <taxon>Magnoliopsida</taxon>
        <taxon>Proteales</taxon>
        <taxon>Nelumbonaceae</taxon>
        <taxon>Nelumbo</taxon>
    </lineage>
</organism>
<keyword evidence="1" id="KW-0472">Membrane</keyword>
<proteinExistence type="predicted"/>